<protein>
    <submittedName>
        <fullName evidence="2">Transglutaminase-like cysteine peptidase</fullName>
    </submittedName>
</protein>
<feature type="signal peptide" evidence="1">
    <location>
        <begin position="1"/>
        <end position="19"/>
    </location>
</feature>
<dbReference type="InterPro" id="IPR038765">
    <property type="entry name" value="Papain-like_cys_pep_sf"/>
</dbReference>
<keyword evidence="1" id="KW-0732">Signal</keyword>
<gene>
    <name evidence="2" type="ORF">QC825_04645</name>
</gene>
<accession>A0ABU1GTL0</accession>
<organism evidence="2 3">
    <name type="scientific">Larsenimonas suaedae</name>
    <dbReference type="NCBI Taxonomy" id="1851019"/>
    <lineage>
        <taxon>Bacteria</taxon>
        <taxon>Pseudomonadati</taxon>
        <taxon>Pseudomonadota</taxon>
        <taxon>Gammaproteobacteria</taxon>
        <taxon>Oceanospirillales</taxon>
        <taxon>Halomonadaceae</taxon>
        <taxon>Larsenimonas</taxon>
    </lineage>
</organism>
<evidence type="ECO:0000313" key="2">
    <source>
        <dbReference type="EMBL" id="MDR5895364.1"/>
    </source>
</evidence>
<keyword evidence="3" id="KW-1185">Reference proteome</keyword>
<sequence>MRPATLGLLIILTALAQNAGATVTFTYWNNVDHHAVTTTESALIARARALPVIERLTLINRVVNNAANQTPTRPNEWRGFASLIRHGEGDCEDFALAKYQLLRKTGIADERLRLYAMKDQFSPALHMVLGYQDRNQTLILDNLTLRVLSLKQRDDLTPLYSFNQQSAERWNQHASTPIPLTSRLTLDGQPLSERAARLMDY</sequence>
<evidence type="ECO:0000313" key="3">
    <source>
        <dbReference type="Proteomes" id="UP001269375"/>
    </source>
</evidence>
<dbReference type="SUPFAM" id="SSF54001">
    <property type="entry name" value="Cysteine proteinases"/>
    <property type="match status" value="1"/>
</dbReference>
<proteinExistence type="predicted"/>
<dbReference type="InterPro" id="IPR010319">
    <property type="entry name" value="Transglutaminase-like_Cys_pept"/>
</dbReference>
<comment type="caution">
    <text evidence="2">The sequence shown here is derived from an EMBL/GenBank/DDBJ whole genome shotgun (WGS) entry which is preliminary data.</text>
</comment>
<evidence type="ECO:0000256" key="1">
    <source>
        <dbReference type="SAM" id="SignalP"/>
    </source>
</evidence>
<reference evidence="2 3" key="1">
    <citation type="submission" date="2023-04" db="EMBL/GenBank/DDBJ databases">
        <title>A long-awaited taxogenomic arrangement of the family Halomonadaceae.</title>
        <authorList>
            <person name="De La Haba R."/>
            <person name="Chuvochina M."/>
            <person name="Wittouck S."/>
            <person name="Arahal D.R."/>
            <person name="Sanchez-Porro C."/>
            <person name="Hugenholtz P."/>
            <person name="Ventosa A."/>
        </authorList>
    </citation>
    <scope>NUCLEOTIDE SEQUENCE [LARGE SCALE GENOMIC DNA]</scope>
    <source>
        <strain evidence="2 3">DSM 22428</strain>
    </source>
</reference>
<dbReference type="Gene3D" id="3.10.620.30">
    <property type="match status" value="1"/>
</dbReference>
<dbReference type="PANTHER" id="PTHR39327:SF1">
    <property type="entry name" value="BLR5470 PROTEIN"/>
    <property type="match status" value="1"/>
</dbReference>
<dbReference type="EMBL" id="JARWAO010000002">
    <property type="protein sequence ID" value="MDR5895364.1"/>
    <property type="molecule type" value="Genomic_DNA"/>
</dbReference>
<dbReference type="Pfam" id="PF06035">
    <property type="entry name" value="Peptidase_C93"/>
    <property type="match status" value="1"/>
</dbReference>
<name>A0ABU1GTL0_9GAMM</name>
<feature type="chain" id="PRO_5046471058" evidence="1">
    <location>
        <begin position="20"/>
        <end position="201"/>
    </location>
</feature>
<dbReference type="Proteomes" id="UP001269375">
    <property type="component" value="Unassembled WGS sequence"/>
</dbReference>
<dbReference type="PANTHER" id="PTHR39327">
    <property type="match status" value="1"/>
</dbReference>
<dbReference type="RefSeq" id="WP_251591035.1">
    <property type="nucleotide sequence ID" value="NZ_JAMLJI010000001.1"/>
</dbReference>